<dbReference type="GO" id="GO:0051536">
    <property type="term" value="F:iron-sulfur cluster binding"/>
    <property type="evidence" value="ECO:0007669"/>
    <property type="project" value="UniProtKB-KW"/>
</dbReference>
<evidence type="ECO:0000256" key="1">
    <source>
        <dbReference type="ARBA" id="ARBA00001917"/>
    </source>
</evidence>
<dbReference type="NCBIfam" id="NF038196">
    <property type="entry name" value="ferrodoxin_EFR1"/>
    <property type="match status" value="1"/>
</dbReference>
<keyword evidence="7" id="KW-1185">Reference proteome</keyword>
<comment type="cofactor">
    <cofactor evidence="1">
        <name>FMN</name>
        <dbReference type="ChEBI" id="CHEBI:58210"/>
    </cofactor>
</comment>
<evidence type="ECO:0000313" key="6">
    <source>
        <dbReference type="EMBL" id="GJG59148.1"/>
    </source>
</evidence>
<dbReference type="PROSITE" id="PS00198">
    <property type="entry name" value="4FE4S_FER_1"/>
    <property type="match status" value="2"/>
</dbReference>
<dbReference type="InterPro" id="IPR029039">
    <property type="entry name" value="Flavoprotein-like_sf"/>
</dbReference>
<proteinExistence type="predicted"/>
<feature type="domain" description="4Fe-4S ferredoxin-type" evidence="5">
    <location>
        <begin position="185"/>
        <end position="214"/>
    </location>
</feature>
<dbReference type="PROSITE" id="PS51379">
    <property type="entry name" value="4FE4S_FER_2"/>
    <property type="match status" value="2"/>
</dbReference>
<dbReference type="Gene3D" id="3.30.70.20">
    <property type="match status" value="1"/>
</dbReference>
<gene>
    <name evidence="6" type="ORF">PRLR5076_19990</name>
</gene>
<reference evidence="6" key="1">
    <citation type="journal article" date="2022" name="Int. J. Syst. Evol. Microbiol.">
        <title>Prevotella lacticifex sp. nov., isolated from the rumen of cows.</title>
        <authorList>
            <person name="Shinkai T."/>
            <person name="Ikeyama N."/>
            <person name="Kumagai M."/>
            <person name="Ohmori H."/>
            <person name="Sakamoto M."/>
            <person name="Ohkuma M."/>
            <person name="Mitsumori M."/>
        </authorList>
    </citation>
    <scope>NUCLEOTIDE SEQUENCE</scope>
    <source>
        <strain evidence="6">R5076</strain>
    </source>
</reference>
<accession>A0A9R1CYN5</accession>
<dbReference type="SUPFAM" id="SSF52218">
    <property type="entry name" value="Flavoproteins"/>
    <property type="match status" value="1"/>
</dbReference>
<evidence type="ECO:0000256" key="4">
    <source>
        <dbReference type="ARBA" id="ARBA00023014"/>
    </source>
</evidence>
<dbReference type="Pfam" id="PF13237">
    <property type="entry name" value="Fer4_10"/>
    <property type="match status" value="1"/>
</dbReference>
<dbReference type="SUPFAM" id="SSF54862">
    <property type="entry name" value="4Fe-4S ferredoxins"/>
    <property type="match status" value="1"/>
</dbReference>
<sequence length="260" mass="29120">MIFYFSGTGNTRWAAERVAAATGERLISIADAIGGDCHFDLSSDERIGFIFPIHGWRPPLLILKFIKKLDITADGHYCYALVTAGDSIGKAMDYLSAALLPKGLSIDSCFSLIMPESYVGLPFMDVDTKEREKEKKVKAANDLEEFIKAIVARRKGLSEIVKGPMPGFFSGPVGAFFVRYLITDRPFHVDRKRCISCGKCEKVCPVGDVRMVADGSREFPTWIHNGECLTCFACYHHCPKKAIDYGHRTQHKGQYYFKKI</sequence>
<dbReference type="AlphaFoldDB" id="A0A9R1CYN5"/>
<keyword evidence="3" id="KW-0408">Iron</keyword>
<evidence type="ECO:0000256" key="3">
    <source>
        <dbReference type="ARBA" id="ARBA00023004"/>
    </source>
</evidence>
<evidence type="ECO:0000256" key="2">
    <source>
        <dbReference type="ARBA" id="ARBA00022723"/>
    </source>
</evidence>
<dbReference type="InterPro" id="IPR017900">
    <property type="entry name" value="4Fe4S_Fe_S_CS"/>
</dbReference>
<organism evidence="6 7">
    <name type="scientific">Prevotella lacticifex</name>
    <dbReference type="NCBI Taxonomy" id="2854755"/>
    <lineage>
        <taxon>Bacteria</taxon>
        <taxon>Pseudomonadati</taxon>
        <taxon>Bacteroidota</taxon>
        <taxon>Bacteroidia</taxon>
        <taxon>Bacteroidales</taxon>
        <taxon>Prevotellaceae</taxon>
        <taxon>Prevotella</taxon>
    </lineage>
</organism>
<keyword evidence="2" id="KW-0479">Metal-binding</keyword>
<dbReference type="InterPro" id="IPR017896">
    <property type="entry name" value="4Fe4S_Fe-S-bd"/>
</dbReference>
<keyword evidence="4" id="KW-0411">Iron-sulfur</keyword>
<dbReference type="RefSeq" id="WP_223925824.1">
    <property type="nucleotide sequence ID" value="NZ_BPTU01000001.1"/>
</dbReference>
<protein>
    <submittedName>
        <fullName evidence="6">4Fe-4S ferredoxin</fullName>
    </submittedName>
</protein>
<dbReference type="Gene3D" id="3.40.50.360">
    <property type="match status" value="1"/>
</dbReference>
<dbReference type="PANTHER" id="PTHR43122:SF1">
    <property type="entry name" value="IRON-SULFUR-BINDING PROTEIN"/>
    <property type="match status" value="1"/>
</dbReference>
<comment type="caution">
    <text evidence="6">The sequence shown here is derived from an EMBL/GenBank/DDBJ whole genome shotgun (WGS) entry which is preliminary data.</text>
</comment>
<dbReference type="InterPro" id="IPR047964">
    <property type="entry name" value="EFR1-like"/>
</dbReference>
<dbReference type="GO" id="GO:0046872">
    <property type="term" value="F:metal ion binding"/>
    <property type="evidence" value="ECO:0007669"/>
    <property type="project" value="UniProtKB-KW"/>
</dbReference>
<evidence type="ECO:0000259" key="5">
    <source>
        <dbReference type="PROSITE" id="PS51379"/>
    </source>
</evidence>
<dbReference type="GeneID" id="72466814"/>
<dbReference type="PROSITE" id="PS00201">
    <property type="entry name" value="FLAVODOXIN"/>
    <property type="match status" value="1"/>
</dbReference>
<dbReference type="PANTHER" id="PTHR43122">
    <property type="entry name" value="FERREDOXIN SUBUNIT OF PYRUVATE:FLAVODOXIN OXIDOREDUCTASE-RELATED"/>
    <property type="match status" value="1"/>
</dbReference>
<dbReference type="InterPro" id="IPR001226">
    <property type="entry name" value="Flavodoxin_CS"/>
</dbReference>
<dbReference type="EMBL" id="BPUB01000002">
    <property type="protein sequence ID" value="GJG59148.1"/>
    <property type="molecule type" value="Genomic_DNA"/>
</dbReference>
<feature type="domain" description="4Fe-4S ferredoxin-type" evidence="5">
    <location>
        <begin position="219"/>
        <end position="248"/>
    </location>
</feature>
<evidence type="ECO:0000313" key="7">
    <source>
        <dbReference type="Proteomes" id="UP000825483"/>
    </source>
</evidence>
<dbReference type="Proteomes" id="UP000825483">
    <property type="component" value="Unassembled WGS sequence"/>
</dbReference>
<dbReference type="GO" id="GO:0010181">
    <property type="term" value="F:FMN binding"/>
    <property type="evidence" value="ECO:0007669"/>
    <property type="project" value="InterPro"/>
</dbReference>
<dbReference type="GO" id="GO:0009055">
    <property type="term" value="F:electron transfer activity"/>
    <property type="evidence" value="ECO:0007669"/>
    <property type="project" value="InterPro"/>
</dbReference>
<name>A0A9R1CYN5_9BACT</name>